<sequence length="206" mass="22768">MPPNYDTVAAIKASTTAAALQCGKCWIPFPSRELLRQHTSELHEKRVFVGVSRDSPYVNVKRDAAFTFWCPIKDCRFSYLEPKGLEKHVSSAHLECVGMGLDMFWPQAVYFEGGHWKLKSCPFLALSEPTESSGKITVLTATANADVKGPLEKRDGPDWSKVLNEATLIAITDVVKEALKHPDTDALQIGARIGQMIHNIGMLLSV</sequence>
<evidence type="ECO:0000259" key="1">
    <source>
        <dbReference type="PROSITE" id="PS00028"/>
    </source>
</evidence>
<evidence type="ECO:0000313" key="2">
    <source>
        <dbReference type="EMBL" id="RPA73747.1"/>
    </source>
</evidence>
<accession>A0A3N4HKE5</accession>
<dbReference type="AlphaFoldDB" id="A0A3N4HKE5"/>
<keyword evidence="3" id="KW-1185">Reference proteome</keyword>
<proteinExistence type="predicted"/>
<feature type="domain" description="C2H2-type" evidence="1">
    <location>
        <begin position="70"/>
        <end position="93"/>
    </location>
</feature>
<protein>
    <recommendedName>
        <fullName evidence="1">C2H2-type domain-containing protein</fullName>
    </recommendedName>
</protein>
<dbReference type="InterPro" id="IPR013087">
    <property type="entry name" value="Znf_C2H2_type"/>
</dbReference>
<name>A0A3N4HKE5_ASCIM</name>
<gene>
    <name evidence="2" type="ORF">BJ508DRAFT_333787</name>
</gene>
<reference evidence="2 3" key="1">
    <citation type="journal article" date="2018" name="Nat. Ecol. Evol.">
        <title>Pezizomycetes genomes reveal the molecular basis of ectomycorrhizal truffle lifestyle.</title>
        <authorList>
            <person name="Murat C."/>
            <person name="Payen T."/>
            <person name="Noel B."/>
            <person name="Kuo A."/>
            <person name="Morin E."/>
            <person name="Chen J."/>
            <person name="Kohler A."/>
            <person name="Krizsan K."/>
            <person name="Balestrini R."/>
            <person name="Da Silva C."/>
            <person name="Montanini B."/>
            <person name="Hainaut M."/>
            <person name="Levati E."/>
            <person name="Barry K.W."/>
            <person name="Belfiori B."/>
            <person name="Cichocki N."/>
            <person name="Clum A."/>
            <person name="Dockter R.B."/>
            <person name="Fauchery L."/>
            <person name="Guy J."/>
            <person name="Iotti M."/>
            <person name="Le Tacon F."/>
            <person name="Lindquist E.A."/>
            <person name="Lipzen A."/>
            <person name="Malagnac F."/>
            <person name="Mello A."/>
            <person name="Molinier V."/>
            <person name="Miyauchi S."/>
            <person name="Poulain J."/>
            <person name="Riccioni C."/>
            <person name="Rubini A."/>
            <person name="Sitrit Y."/>
            <person name="Splivallo R."/>
            <person name="Traeger S."/>
            <person name="Wang M."/>
            <person name="Zifcakova L."/>
            <person name="Wipf D."/>
            <person name="Zambonelli A."/>
            <person name="Paolocci F."/>
            <person name="Nowrousian M."/>
            <person name="Ottonello S."/>
            <person name="Baldrian P."/>
            <person name="Spatafora J.W."/>
            <person name="Henrissat B."/>
            <person name="Nagy L.G."/>
            <person name="Aury J.M."/>
            <person name="Wincker P."/>
            <person name="Grigoriev I.V."/>
            <person name="Bonfante P."/>
            <person name="Martin F.M."/>
        </authorList>
    </citation>
    <scope>NUCLEOTIDE SEQUENCE [LARGE SCALE GENOMIC DNA]</scope>
    <source>
        <strain evidence="2 3">RN42</strain>
    </source>
</reference>
<evidence type="ECO:0000313" key="3">
    <source>
        <dbReference type="Proteomes" id="UP000275078"/>
    </source>
</evidence>
<dbReference type="EMBL" id="ML119812">
    <property type="protein sequence ID" value="RPA73747.1"/>
    <property type="molecule type" value="Genomic_DNA"/>
</dbReference>
<organism evidence="2 3">
    <name type="scientific">Ascobolus immersus RN42</name>
    <dbReference type="NCBI Taxonomy" id="1160509"/>
    <lineage>
        <taxon>Eukaryota</taxon>
        <taxon>Fungi</taxon>
        <taxon>Dikarya</taxon>
        <taxon>Ascomycota</taxon>
        <taxon>Pezizomycotina</taxon>
        <taxon>Pezizomycetes</taxon>
        <taxon>Pezizales</taxon>
        <taxon>Ascobolaceae</taxon>
        <taxon>Ascobolus</taxon>
    </lineage>
</organism>
<dbReference type="SMART" id="SM00355">
    <property type="entry name" value="ZnF_C2H2"/>
    <property type="match status" value="2"/>
</dbReference>
<feature type="domain" description="C2H2-type" evidence="1">
    <location>
        <begin position="22"/>
        <end position="43"/>
    </location>
</feature>
<dbReference type="Proteomes" id="UP000275078">
    <property type="component" value="Unassembled WGS sequence"/>
</dbReference>
<dbReference type="PROSITE" id="PS00028">
    <property type="entry name" value="ZINC_FINGER_C2H2_1"/>
    <property type="match status" value="2"/>
</dbReference>